<dbReference type="eggNOG" id="COG0507">
    <property type="taxonomic scope" value="Bacteria"/>
</dbReference>
<evidence type="ECO:0000259" key="3">
    <source>
        <dbReference type="SMART" id="SM00382"/>
    </source>
</evidence>
<dbReference type="EMBL" id="CP001991">
    <property type="protein sequence ID" value="ADE19503.1"/>
    <property type="molecule type" value="Genomic_DNA"/>
</dbReference>
<dbReference type="RefSeq" id="WP_013054280.1">
    <property type="nucleotide sequence ID" value="NC_014014.1"/>
</dbReference>
<dbReference type="PANTHER" id="PTHR43788:SF6">
    <property type="entry name" value="DNA HELICASE B"/>
    <property type="match status" value="1"/>
</dbReference>
<proteinExistence type="predicted"/>
<dbReference type="STRING" id="512564.MCRO_0777"/>
<dbReference type="SUPFAM" id="SSF52540">
    <property type="entry name" value="P-loop containing nucleoside triphosphate hydrolases"/>
    <property type="match status" value="1"/>
</dbReference>
<dbReference type="OrthoDB" id="9803432at2"/>
<dbReference type="Gene3D" id="3.40.50.300">
    <property type="entry name" value="P-loop containing nucleotide triphosphate hydrolases"/>
    <property type="match status" value="2"/>
</dbReference>
<name>D5E6I0_MYCCM</name>
<feature type="domain" description="AAA+ ATPase" evidence="3">
    <location>
        <begin position="320"/>
        <end position="465"/>
    </location>
</feature>
<dbReference type="KEGG" id="mcd:MCRO_0777"/>
<dbReference type="CDD" id="cd17933">
    <property type="entry name" value="DEXSc_RecD-like"/>
    <property type="match status" value="1"/>
</dbReference>
<dbReference type="GO" id="GO:0005524">
    <property type="term" value="F:ATP binding"/>
    <property type="evidence" value="ECO:0007669"/>
    <property type="project" value="UniProtKB-KW"/>
</dbReference>
<dbReference type="CDD" id="cd18809">
    <property type="entry name" value="SF1_C_RecD"/>
    <property type="match status" value="1"/>
</dbReference>
<keyword evidence="1" id="KW-0547">Nucleotide-binding</keyword>
<dbReference type="InterPro" id="IPR027785">
    <property type="entry name" value="UvrD-like_helicase_C"/>
</dbReference>
<evidence type="ECO:0000313" key="5">
    <source>
        <dbReference type="Proteomes" id="UP000001845"/>
    </source>
</evidence>
<keyword evidence="4" id="KW-0378">Hydrolase</keyword>
<dbReference type="GO" id="GO:0003678">
    <property type="term" value="F:DNA helicase activity"/>
    <property type="evidence" value="ECO:0007669"/>
    <property type="project" value="UniProtKB-ARBA"/>
</dbReference>
<dbReference type="InterPro" id="IPR027417">
    <property type="entry name" value="P-loop_NTPase"/>
</dbReference>
<gene>
    <name evidence="4" type="primary">recD</name>
    <name evidence="4" type="ordered locus">MCRO_0777</name>
</gene>
<dbReference type="Gene3D" id="2.30.30.940">
    <property type="match status" value="1"/>
</dbReference>
<dbReference type="Pfam" id="PF13245">
    <property type="entry name" value="AAA_19"/>
    <property type="match status" value="1"/>
</dbReference>
<accession>D5E6I0</accession>
<evidence type="ECO:0000256" key="2">
    <source>
        <dbReference type="ARBA" id="ARBA00022840"/>
    </source>
</evidence>
<dbReference type="PANTHER" id="PTHR43788">
    <property type="entry name" value="DNA2/NAM7 HELICASE FAMILY MEMBER"/>
    <property type="match status" value="1"/>
</dbReference>
<evidence type="ECO:0000256" key="1">
    <source>
        <dbReference type="ARBA" id="ARBA00022741"/>
    </source>
</evidence>
<protein>
    <submittedName>
        <fullName evidence="4">Deoxyribonuclease V, alpha subunit</fullName>
        <ecNumber evidence="4">3.1.11.5</ecNumber>
    </submittedName>
</protein>
<dbReference type="SMART" id="SM00382">
    <property type="entry name" value="AAA"/>
    <property type="match status" value="1"/>
</dbReference>
<keyword evidence="2" id="KW-0067">ATP-binding</keyword>
<reference evidence="5" key="1">
    <citation type="submission" date="2010-03" db="EMBL/GenBank/DDBJ databases">
        <title>The complete genome of Mycoplasma crocodyli MP145.</title>
        <authorList>
            <person name="Glass J.I."/>
            <person name="Durkin A.S."/>
            <person name="Hostetler J."/>
            <person name="Jackson J."/>
            <person name="Johnson J."/>
            <person name="May M.A."/>
            <person name="Paralanov V."/>
            <person name="Radune D."/>
            <person name="Szczypinski B."/>
            <person name="Brown D.R."/>
        </authorList>
    </citation>
    <scope>NUCLEOTIDE SEQUENCE [LARGE SCALE GENOMIC DNA]</scope>
    <source>
        <strain evidence="5">ATCC 51981 / MP145</strain>
    </source>
</reference>
<reference key="2">
    <citation type="submission" date="2010-03" db="EMBL/GenBank/DDBJ databases">
        <authorList>
            <person name="Ma Z."/>
            <person name="Wang X."/>
            <person name="Liu H."/>
        </authorList>
    </citation>
    <scope>NUCLEOTIDE SEQUENCE</scope>
    <source>
        <strain>MP145</strain>
    </source>
</reference>
<dbReference type="HOGENOM" id="CLU_007524_0_1_14"/>
<dbReference type="GO" id="GO:0008854">
    <property type="term" value="F:exodeoxyribonuclease V activity"/>
    <property type="evidence" value="ECO:0007669"/>
    <property type="project" value="UniProtKB-EC"/>
</dbReference>
<dbReference type="InterPro" id="IPR050534">
    <property type="entry name" value="Coronavir_polyprotein_1ab"/>
</dbReference>
<sequence>MSEQIKFKGVFYRKQAGGEDKGWALFLSRDDSTGKSYAVFTTKFFPKLRVPYEIVLQKNKRDSFNLISFVEVLPDLYGNLERFLSSSIPSIGKVTAQKIVEKYGEDFLEKISDDPNMEIPELSEKQREELNSFLPQHDKQDIDFFTSNDLFYFYETLKSKIKPSKGSYIKEYKFKNPYSLFFENNMNIFDVDKFAILLGNVNEKSFNRFEAFIYFSIKELEIDNNTVYRITDIFTELSKHLEIDYNTFTDLFIEAINKKVIKKITYKNHDYFSLYSTFIKEEFIYGFLLEINSGSDEKVSNYKSSKLDEFQEKAFINAVTKNVSIISGGPGTGKTFLIKELVDYFVSKGAKYGDQIKILTPTGRVSSNITKKSGYAASTIHSYLSISKDDEEIPAFIAENMIEKWNALETLIIDEFSMVNINIFYKLLTNCQYIKKIIIIGDAHQLPAIGPGNLLNDLIETNKFATYFLHNNHRSESTEIFNHYSALNKDETPPFKKDVIDIIDEDDLSNDFISTYKKEVKEKGLENVIVLSPVYSGKYGLIELNKKLQEVLNNSSETIITKKERGIIVNYKINDRVIQTVNRNNEGIYNGDFGYIKSFGKKENDKGEFVNQISVEFNNIDNSKKVISYTENEFKQEIVLAYAVSIHKFQGSEVDTLFYIVNKAHQTMNRKKLVYTGISRAKKHLFIVGSVNYYLQLIHNFKFEISDVKTHIKIETQKNKGI</sequence>
<dbReference type="Pfam" id="PF13538">
    <property type="entry name" value="UvrD_C_2"/>
    <property type="match status" value="1"/>
</dbReference>
<dbReference type="EC" id="3.1.11.5" evidence="4"/>
<reference evidence="4 5" key="3">
    <citation type="journal article" date="2011" name="J. Bacteriol.">
        <title>Genome sequences of Mycoplasma alligatoris A21JP2T and Mycoplasma crocodyli MP145T.</title>
        <authorList>
            <person name="Brown D.R."/>
            <person name="Farmerie W.G."/>
            <person name="May M."/>
            <person name="Benders G.A."/>
            <person name="Durkin A.S."/>
            <person name="Hlavinka K."/>
            <person name="Hostetler J."/>
            <person name="Jackson J."/>
            <person name="Johnson J."/>
            <person name="Miller R.H."/>
            <person name="Paralanov V."/>
            <person name="Radune D."/>
            <person name="Szczypinski B."/>
            <person name="Glass J.I."/>
        </authorList>
    </citation>
    <scope>NUCLEOTIDE SEQUENCE [LARGE SCALE GENOMIC DNA]</scope>
    <source>
        <strain evidence="5">ATCC 51981 / MP145</strain>
    </source>
</reference>
<keyword evidence="5" id="KW-1185">Reference proteome</keyword>
<organism evidence="4 5">
    <name type="scientific">Mycoplasma crocodyli (strain ATCC 51981 / MP145)</name>
    <dbReference type="NCBI Taxonomy" id="512564"/>
    <lineage>
        <taxon>Bacteria</taxon>
        <taxon>Bacillati</taxon>
        <taxon>Mycoplasmatota</taxon>
        <taxon>Mollicutes</taxon>
        <taxon>Mycoplasmataceae</taxon>
        <taxon>Mycoplasma</taxon>
    </lineage>
</organism>
<dbReference type="InterPro" id="IPR003593">
    <property type="entry name" value="AAA+_ATPase"/>
</dbReference>
<dbReference type="InterPro" id="IPR041451">
    <property type="entry name" value="RecD2_SH13"/>
</dbReference>
<dbReference type="Pfam" id="PF18335">
    <property type="entry name" value="SH3_13"/>
    <property type="match status" value="1"/>
</dbReference>
<dbReference type="Proteomes" id="UP000001845">
    <property type="component" value="Chromosome"/>
</dbReference>
<dbReference type="AlphaFoldDB" id="D5E6I0"/>
<evidence type="ECO:0000313" key="4">
    <source>
        <dbReference type="EMBL" id="ADE19503.1"/>
    </source>
</evidence>